<dbReference type="Proteomes" id="UP000235145">
    <property type="component" value="Unassembled WGS sequence"/>
</dbReference>
<dbReference type="AlphaFoldDB" id="A0A9R1VVD8"/>
<evidence type="ECO:0000313" key="3">
    <source>
        <dbReference type="Proteomes" id="UP000235145"/>
    </source>
</evidence>
<feature type="domain" description="TIR" evidence="1">
    <location>
        <begin position="110"/>
        <end position="233"/>
    </location>
</feature>
<name>A0A9R1VVD8_LACSA</name>
<dbReference type="EMBL" id="NBSK02000004">
    <property type="protein sequence ID" value="KAJ0211346.1"/>
    <property type="molecule type" value="Genomic_DNA"/>
</dbReference>
<evidence type="ECO:0000313" key="2">
    <source>
        <dbReference type="EMBL" id="KAJ0211346.1"/>
    </source>
</evidence>
<sequence>MMLKENVCGFTRLSPSEDGSQKSDIFVTSCGFTVINVTIVRRTSLKGCSSSINIHTVQLLKALDTTFDSVSLVPLLMQMQRSISSTNNVYRNLLRLQKPPTAAMVTWQQPSCDVFINHRGIDTKKNVAGLLYNHLVRLRLRPFLDSKNMKPGDKLFDKIDAAITRCKVGVVVFSPRYCQSYFCLHELARIMEAKKKVIPVFCDVKPSELIVRDDGSCSKHQLDRFKTALEEAKYTVGLTFDSSNGDWPGFLMTATEAIMENLKEVEEEERQMHIEKSINHA</sequence>
<dbReference type="InterPro" id="IPR000157">
    <property type="entry name" value="TIR_dom"/>
</dbReference>
<dbReference type="PANTHER" id="PTHR31008">
    <property type="entry name" value="COP1-INTERACTING PROTEIN-RELATED"/>
    <property type="match status" value="1"/>
</dbReference>
<dbReference type="InterPro" id="IPR035897">
    <property type="entry name" value="Toll_tir_struct_dom_sf"/>
</dbReference>
<dbReference type="Gene3D" id="3.40.50.10140">
    <property type="entry name" value="Toll/interleukin-1 receptor homology (TIR) domain"/>
    <property type="match status" value="1"/>
</dbReference>
<keyword evidence="3" id="KW-1185">Reference proteome</keyword>
<dbReference type="GO" id="GO:0007165">
    <property type="term" value="P:signal transduction"/>
    <property type="evidence" value="ECO:0007669"/>
    <property type="project" value="InterPro"/>
</dbReference>
<reference evidence="2 3" key="1">
    <citation type="journal article" date="2017" name="Nat. Commun.">
        <title>Genome assembly with in vitro proximity ligation data and whole-genome triplication in lettuce.</title>
        <authorList>
            <person name="Reyes-Chin-Wo S."/>
            <person name="Wang Z."/>
            <person name="Yang X."/>
            <person name="Kozik A."/>
            <person name="Arikit S."/>
            <person name="Song C."/>
            <person name="Xia L."/>
            <person name="Froenicke L."/>
            <person name="Lavelle D.O."/>
            <person name="Truco M.J."/>
            <person name="Xia R."/>
            <person name="Zhu S."/>
            <person name="Xu C."/>
            <person name="Xu H."/>
            <person name="Xu X."/>
            <person name="Cox K."/>
            <person name="Korf I."/>
            <person name="Meyers B.C."/>
            <person name="Michelmore R.W."/>
        </authorList>
    </citation>
    <scope>NUCLEOTIDE SEQUENCE [LARGE SCALE GENOMIC DNA]</scope>
    <source>
        <strain evidence="3">cv. Salinas</strain>
        <tissue evidence="2">Seedlings</tissue>
    </source>
</reference>
<dbReference type="Pfam" id="PF01582">
    <property type="entry name" value="TIR"/>
    <property type="match status" value="1"/>
</dbReference>
<gene>
    <name evidence="2" type="ORF">LSAT_V11C400178270</name>
</gene>
<dbReference type="SMART" id="SM00255">
    <property type="entry name" value="TIR"/>
    <property type="match status" value="1"/>
</dbReference>
<protein>
    <recommendedName>
        <fullName evidence="1">TIR domain-containing protein</fullName>
    </recommendedName>
</protein>
<evidence type="ECO:0000259" key="1">
    <source>
        <dbReference type="PROSITE" id="PS50104"/>
    </source>
</evidence>
<comment type="caution">
    <text evidence="2">The sequence shown here is derived from an EMBL/GenBank/DDBJ whole genome shotgun (WGS) entry which is preliminary data.</text>
</comment>
<dbReference type="PROSITE" id="PS50104">
    <property type="entry name" value="TIR"/>
    <property type="match status" value="1"/>
</dbReference>
<accession>A0A9R1VVD8</accession>
<dbReference type="SUPFAM" id="SSF52200">
    <property type="entry name" value="Toll/Interleukin receptor TIR domain"/>
    <property type="match status" value="1"/>
</dbReference>
<proteinExistence type="predicted"/>
<organism evidence="2 3">
    <name type="scientific">Lactuca sativa</name>
    <name type="common">Garden lettuce</name>
    <dbReference type="NCBI Taxonomy" id="4236"/>
    <lineage>
        <taxon>Eukaryota</taxon>
        <taxon>Viridiplantae</taxon>
        <taxon>Streptophyta</taxon>
        <taxon>Embryophyta</taxon>
        <taxon>Tracheophyta</taxon>
        <taxon>Spermatophyta</taxon>
        <taxon>Magnoliopsida</taxon>
        <taxon>eudicotyledons</taxon>
        <taxon>Gunneridae</taxon>
        <taxon>Pentapetalae</taxon>
        <taxon>asterids</taxon>
        <taxon>campanulids</taxon>
        <taxon>Asterales</taxon>
        <taxon>Asteraceae</taxon>
        <taxon>Cichorioideae</taxon>
        <taxon>Cichorieae</taxon>
        <taxon>Lactucinae</taxon>
        <taxon>Lactuca</taxon>
    </lineage>
</organism>
<dbReference type="PANTHER" id="PTHR31008:SF42">
    <property type="entry name" value="TMV RESISTANCE PROTEIN N-LIKE"/>
    <property type="match status" value="1"/>
</dbReference>